<organism evidence="1 2">
    <name type="scientific">Effrenium voratum</name>
    <dbReference type="NCBI Taxonomy" id="2562239"/>
    <lineage>
        <taxon>Eukaryota</taxon>
        <taxon>Sar</taxon>
        <taxon>Alveolata</taxon>
        <taxon>Dinophyceae</taxon>
        <taxon>Suessiales</taxon>
        <taxon>Symbiodiniaceae</taxon>
        <taxon>Effrenium</taxon>
    </lineage>
</organism>
<reference evidence="1" key="1">
    <citation type="submission" date="2023-08" db="EMBL/GenBank/DDBJ databases">
        <authorList>
            <person name="Chen Y."/>
            <person name="Shah S."/>
            <person name="Dougan E. K."/>
            <person name="Thang M."/>
            <person name="Chan C."/>
        </authorList>
    </citation>
    <scope>NUCLEOTIDE SEQUENCE</scope>
</reference>
<name>A0AA36N992_9DINO</name>
<evidence type="ECO:0000313" key="1">
    <source>
        <dbReference type="EMBL" id="CAJ1393998.1"/>
    </source>
</evidence>
<protein>
    <submittedName>
        <fullName evidence="1">Uncharacterized protein</fullName>
    </submittedName>
</protein>
<proteinExistence type="predicted"/>
<comment type="caution">
    <text evidence="1">The sequence shown here is derived from an EMBL/GenBank/DDBJ whole genome shotgun (WGS) entry which is preliminary data.</text>
</comment>
<dbReference type="EMBL" id="CAUJNA010002706">
    <property type="protein sequence ID" value="CAJ1393998.1"/>
    <property type="molecule type" value="Genomic_DNA"/>
</dbReference>
<sequence>ACEDLRELMAEVGMETPGAAQEYNKTRFASLVEQVRASPATTPDQRSRLEQVTSLYAGVRQENGCHLFLAGAWPRQKGSVLRQNQQHRLLRRSQPFAQAAPTERRTFRLRASSALFTFNSLALKRESWSDFLTWLATLEFVARFTATMEDSYHSAHEGRVHLHFFAEFNRPVDWTTLRPVIFGGITPNAQPTRARGPRTREAMDQGHFYCYAQKVGTLEVATSNYEPWIHYTVKGPWLDSLWSAHKLSHQTYLQCQVRTGFIGRQRQVEAVQMHEERGRLLEQQAAAEVSLQRLKGDFKAPALARCESWASQYQEPKMRYKFLILRGGSQSGKSTLAKSLGDIFGLGKPFIQTVQDAEAADLKGFDRQQYGYILFDNINSMEFVLSQRALFQANCDVHQLAQSKTGIYSYAVWLFKIPIVGTVDMSATWDSREPWLAANMHEVLLDGPCYLPPAEP</sequence>
<gene>
    <name evidence="1" type="ORF">EVOR1521_LOCUS18743</name>
</gene>
<evidence type="ECO:0000313" key="2">
    <source>
        <dbReference type="Proteomes" id="UP001178507"/>
    </source>
</evidence>
<feature type="non-terminal residue" evidence="1">
    <location>
        <position position="456"/>
    </location>
</feature>
<keyword evidence="2" id="KW-1185">Reference proteome</keyword>
<dbReference type="AlphaFoldDB" id="A0AA36N992"/>
<dbReference type="Proteomes" id="UP001178507">
    <property type="component" value="Unassembled WGS sequence"/>
</dbReference>
<accession>A0AA36N992</accession>